<feature type="compositionally biased region" description="Basic and acidic residues" evidence="1">
    <location>
        <begin position="605"/>
        <end position="678"/>
    </location>
</feature>
<feature type="domain" description="Nucleotide-diphospho-sugar transferase" evidence="2">
    <location>
        <begin position="1324"/>
        <end position="1517"/>
    </location>
</feature>
<gene>
    <name evidence="3" type="ORF">KY290_026573</name>
</gene>
<feature type="compositionally biased region" description="Polar residues" evidence="1">
    <location>
        <begin position="143"/>
        <end position="154"/>
    </location>
</feature>
<feature type="region of interest" description="Disordered" evidence="1">
    <location>
        <begin position="57"/>
        <end position="99"/>
    </location>
</feature>
<dbReference type="PANTHER" id="PTHR47483">
    <property type="entry name" value="BETA-ARABINOFURANOSYLTRANSFERASE RAY1"/>
    <property type="match status" value="1"/>
</dbReference>
<evidence type="ECO:0000259" key="2">
    <source>
        <dbReference type="Pfam" id="PF03407"/>
    </source>
</evidence>
<dbReference type="Proteomes" id="UP000826656">
    <property type="component" value="Unassembled WGS sequence"/>
</dbReference>
<name>A0ABQ7UWV2_SOLTU</name>
<feature type="compositionally biased region" description="Basic and acidic residues" evidence="1">
    <location>
        <begin position="422"/>
        <end position="438"/>
    </location>
</feature>
<dbReference type="PANTHER" id="PTHR47483:SF1">
    <property type="entry name" value="BETA-ARABINOFURANOSYLTRANSFERASE RAY1"/>
    <property type="match status" value="1"/>
</dbReference>
<feature type="compositionally biased region" description="Basic and acidic residues" evidence="1">
    <location>
        <begin position="691"/>
        <end position="744"/>
    </location>
</feature>
<feature type="compositionally biased region" description="Basic and acidic residues" evidence="1">
    <location>
        <begin position="564"/>
        <end position="588"/>
    </location>
</feature>
<organism evidence="3 4">
    <name type="scientific">Solanum tuberosum</name>
    <name type="common">Potato</name>
    <dbReference type="NCBI Taxonomy" id="4113"/>
    <lineage>
        <taxon>Eukaryota</taxon>
        <taxon>Viridiplantae</taxon>
        <taxon>Streptophyta</taxon>
        <taxon>Embryophyta</taxon>
        <taxon>Tracheophyta</taxon>
        <taxon>Spermatophyta</taxon>
        <taxon>Magnoliopsida</taxon>
        <taxon>eudicotyledons</taxon>
        <taxon>Gunneridae</taxon>
        <taxon>Pentapetalae</taxon>
        <taxon>asterids</taxon>
        <taxon>lamiids</taxon>
        <taxon>Solanales</taxon>
        <taxon>Solanaceae</taxon>
        <taxon>Solanoideae</taxon>
        <taxon>Solaneae</taxon>
        <taxon>Solanum</taxon>
    </lineage>
</organism>
<feature type="compositionally biased region" description="Basic and acidic residues" evidence="1">
    <location>
        <begin position="806"/>
        <end position="817"/>
    </location>
</feature>
<feature type="compositionally biased region" description="Basic residues" evidence="1">
    <location>
        <begin position="832"/>
        <end position="865"/>
    </location>
</feature>
<reference evidence="3 4" key="1">
    <citation type="journal article" date="2021" name="bioRxiv">
        <title>Chromosome-scale and haplotype-resolved genome assembly of a tetraploid potato cultivar.</title>
        <authorList>
            <person name="Sun H."/>
            <person name="Jiao W.-B."/>
            <person name="Krause K."/>
            <person name="Campoy J.A."/>
            <person name="Goel M."/>
            <person name="Folz-Donahue K."/>
            <person name="Kukat C."/>
            <person name="Huettel B."/>
            <person name="Schneeberger K."/>
        </authorList>
    </citation>
    <scope>NUCLEOTIDE SEQUENCE [LARGE SCALE GENOMIC DNA]</scope>
    <source>
        <strain evidence="3">SolTubOtavaFocal</strain>
        <tissue evidence="3">Leaves</tissue>
    </source>
</reference>
<feature type="compositionally biased region" description="Polar residues" evidence="1">
    <location>
        <begin position="117"/>
        <end position="130"/>
    </location>
</feature>
<dbReference type="Pfam" id="PF14009">
    <property type="entry name" value="PADRE"/>
    <property type="match status" value="1"/>
</dbReference>
<sequence length="1716" mass="192873">MKWGYTKEGLYTVKAGFRNQQMPLSLLSNCCRYFEYVSLYFWAQDWGSMNWGQQQNWGNSAPSNEDWAAKARAWAADKAANDHQHQNSQFTHDSRPEQQSHYYEQYTQSADQHLQDMQQPPVLPSSNHHSITPVAPPQRPSFGHSQEPSFFSPGQSPYVLPYTARDGNFTGDSVASFPQQGNSSISPLVHQQEVPSSYSSIAGKEEAGNQHEAFYGSSPLPANSSHHHHAQLMPAPNKAAAMEERHYVMGPDLSDQPLDFAPRFSHEHDRHSQPYYVRADSGGSDPVSTMPSNYVWPSSAAPGSAYPPLPPMPPVDPSVVGASPAPEHTASLFGRAQGSSFHPTVPSVGAHFGVGAGAALHPAAAFPADAYGISDRPKKAAVPNWLREEIIKKKAVITTSAAELPKEDSQSIEDEGVNKSYRKGDQADSKSIDSSRSTEDDDDDEVEVEAARTAAMNQEIKRVLTEVLLKVTDELFNEIATRVLSEEDLTVDVEQKTGASSQKVLTSVQAVTTPKASAKVLIPLKPKDTHSVNASEKSTSTSPGDLLGLANYASDDEDDNEIQSSDKQKPKEHGNGKSREESEEHDRSPANLEKNPHKMSPNVGTDDRSTRYSAHEDAGGSFKTESRVPEDKMPGGKDAMKTEKPSETLDCKKTKIDNSRSEDRRDKPDKSGKREVRKGSGTNDNGMYTSSKDRKTEIDEGNHGNHEERLARKEKVGDLDGSKDIVKEKSRKSGEKAKESDSRKRPSPSNVKEERKEKERDSRAGVVIDNGRKRERTKDEKREKSRRKDERGSSRRKRHRSSSNDSRVRESKDKSTRANDPSDESSDDSRRKAQPNRHRSPSPLRSRKRHVSRSPHSKHSQRRRSPYPASESISVSVVDICDSISYNIEAKLLGLWLIWVWGFILIGVSFYATQLMPLPSYFKGQTMLFNGELVDGPSITLFTAPRPFVGTVGERQALAIRSWLGLSPDISVVLFSQDSSVFSFAELLSHRVSVEPNIDFTFLGTPFFHSMVARSKASSSDVSVVIDPNTVLLPDFIKTIRHAHRLDHDWLLFSSSKSVPHFPFHLDADGKHWLRDDGSRVKTQKLQDFLSQERKWNLCEENMLIAWNSGDLPLHKGVLPPFLYGKGHHNRWLINEALLSDFRFVFDASWAISNLYLNDLGQDFDRTSGDFLGLATGKRFWEVAGNSNLAMLYGSLYFHEQNFSNIFRLFQCGGYYLFINSAQMVVYPLRYKGSLSLRKEVMFKSTREKNTLECIDTIRSTEGANDCSVKNYLNVSMPISLSLSLEILLSLRADKNKTVVLAVVGYSYKDMLMSWVCKLHHLQISNFLVCALDDDIYEFCVLQGLPVFKYANLETKISFDNCHFGTECFQKVTKVKSRMVLQILKLGYNVLMSDVDIYWFKNPLPLLSSFGPAVLVAQSDEYKLTGPINLPRRLNSGFYYAHSDAMTIAALEKVVEHAANSNLSEQPSFYDTLCGEGGYNRIDDSRCLEPQTNLTVQFLDRDLFPNGAFKDLWQERNVKEACLIKGRGQNTDRESEKRKKLKVTDSFSLSLQLKDITVRIVHPGGKVDMYDCAISAAQLLKNYPGRHVALPDFFNRPHESLLTADDILLPGQKYLVIPSSSVEKLKHRHTHKAKHPTEIEEPKFDGEEVVNVNEDCSEDSISLAKHFYASKERWSGWLWKKMQQEKKPFIPPIPTLKSWRDSRWEPNLESIEEISP</sequence>
<dbReference type="Pfam" id="PF03407">
    <property type="entry name" value="Nucleotid_trans"/>
    <property type="match status" value="1"/>
</dbReference>
<evidence type="ECO:0000313" key="3">
    <source>
        <dbReference type="EMBL" id="KAH0756303.1"/>
    </source>
</evidence>
<evidence type="ECO:0000313" key="4">
    <source>
        <dbReference type="Proteomes" id="UP000826656"/>
    </source>
</evidence>
<feature type="compositionally biased region" description="Polar residues" evidence="1">
    <location>
        <begin position="531"/>
        <end position="543"/>
    </location>
</feature>
<keyword evidence="4" id="KW-1185">Reference proteome</keyword>
<dbReference type="InterPro" id="IPR025322">
    <property type="entry name" value="PADRE_dom"/>
</dbReference>
<protein>
    <recommendedName>
        <fullName evidence="2">Nucleotide-diphospho-sugar transferase domain-containing protein</fullName>
    </recommendedName>
</protein>
<feature type="region of interest" description="Disordered" evidence="1">
    <location>
        <begin position="117"/>
        <end position="154"/>
    </location>
</feature>
<feature type="compositionally biased region" description="Basic and acidic residues" evidence="1">
    <location>
        <begin position="751"/>
        <end position="763"/>
    </location>
</feature>
<accession>A0ABQ7UWV2</accession>
<proteinExistence type="predicted"/>
<feature type="compositionally biased region" description="Polar residues" evidence="1">
    <location>
        <begin position="680"/>
        <end position="690"/>
    </location>
</feature>
<dbReference type="EMBL" id="JAIVGD010000018">
    <property type="protein sequence ID" value="KAH0756303.1"/>
    <property type="molecule type" value="Genomic_DNA"/>
</dbReference>
<feature type="region of interest" description="Disordered" evidence="1">
    <location>
        <begin position="402"/>
        <end position="448"/>
    </location>
</feature>
<evidence type="ECO:0000256" key="1">
    <source>
        <dbReference type="SAM" id="MobiDB-lite"/>
    </source>
</evidence>
<feature type="compositionally biased region" description="Basic and acidic residues" evidence="1">
    <location>
        <begin position="770"/>
        <end position="793"/>
    </location>
</feature>
<dbReference type="InterPro" id="IPR005069">
    <property type="entry name" value="Nucl-diP-sugar_transferase"/>
</dbReference>
<dbReference type="InterPro" id="IPR044575">
    <property type="entry name" value="RAY1-like"/>
</dbReference>
<feature type="compositionally biased region" description="Acidic residues" evidence="1">
    <location>
        <begin position="439"/>
        <end position="448"/>
    </location>
</feature>
<feature type="region of interest" description="Disordered" evidence="1">
    <location>
        <begin position="521"/>
        <end position="868"/>
    </location>
</feature>
<comment type="caution">
    <text evidence="3">The sequence shown here is derived from an EMBL/GenBank/DDBJ whole genome shotgun (WGS) entry which is preliminary data.</text>
</comment>